<dbReference type="OrthoDB" id="3826541at2"/>
<proteinExistence type="predicted"/>
<keyword evidence="1" id="KW-1133">Transmembrane helix</keyword>
<dbReference type="Proteomes" id="UP000295075">
    <property type="component" value="Unassembled WGS sequence"/>
</dbReference>
<evidence type="ECO:0000313" key="3">
    <source>
        <dbReference type="Proteomes" id="UP000295075"/>
    </source>
</evidence>
<reference evidence="2 3" key="1">
    <citation type="submission" date="2019-03" db="EMBL/GenBank/DDBJ databases">
        <title>Draft genome sequences of novel Actinobacteria.</title>
        <authorList>
            <person name="Sahin N."/>
            <person name="Ay H."/>
            <person name="Saygin H."/>
        </authorList>
    </citation>
    <scope>NUCLEOTIDE SEQUENCE [LARGE SCALE GENOMIC DNA]</scope>
    <source>
        <strain evidence="2 3">JCM 30547</strain>
    </source>
</reference>
<dbReference type="AlphaFoldDB" id="A0A4R4QFM2"/>
<evidence type="ECO:0000313" key="2">
    <source>
        <dbReference type="EMBL" id="TDC34436.1"/>
    </source>
</evidence>
<dbReference type="EMBL" id="SMKA01000007">
    <property type="protein sequence ID" value="TDC34436.1"/>
    <property type="molecule type" value="Genomic_DNA"/>
</dbReference>
<protein>
    <submittedName>
        <fullName evidence="2">Uncharacterized protein</fullName>
    </submittedName>
</protein>
<keyword evidence="3" id="KW-1185">Reference proteome</keyword>
<feature type="transmembrane region" description="Helical" evidence="1">
    <location>
        <begin position="125"/>
        <end position="146"/>
    </location>
</feature>
<organism evidence="2 3">
    <name type="scientific">Kribbella albertanoniae</name>
    <dbReference type="NCBI Taxonomy" id="1266829"/>
    <lineage>
        <taxon>Bacteria</taxon>
        <taxon>Bacillati</taxon>
        <taxon>Actinomycetota</taxon>
        <taxon>Actinomycetes</taxon>
        <taxon>Propionibacteriales</taxon>
        <taxon>Kribbellaceae</taxon>
        <taxon>Kribbella</taxon>
    </lineage>
</organism>
<feature type="transmembrane region" description="Helical" evidence="1">
    <location>
        <begin position="69"/>
        <end position="86"/>
    </location>
</feature>
<name>A0A4R4QFM2_9ACTN</name>
<gene>
    <name evidence="2" type="ORF">E1261_03455</name>
</gene>
<feature type="transmembrane region" description="Helical" evidence="1">
    <location>
        <begin position="27"/>
        <end position="49"/>
    </location>
</feature>
<comment type="caution">
    <text evidence="2">The sequence shown here is derived from an EMBL/GenBank/DDBJ whole genome shotgun (WGS) entry which is preliminary data.</text>
</comment>
<accession>A0A4R4QFM2</accession>
<keyword evidence="1" id="KW-0472">Membrane</keyword>
<sequence length="172" mass="18319">MSTLPDEELPIRLAAAEQQLAVNEHRWFARAGVLAALATGLTLLLPWTYSRRLGLSVWQLGIETQPQLALTWLVGLVTTVALLVLKPGHKAQAAAGIVAVITLLLLAGAHQAGQVEALGDTWPGPGPAIALVTTVCWLAATTAHLLSQRTGHSTPTPATITRTINQLRRREP</sequence>
<keyword evidence="1" id="KW-0812">Transmembrane</keyword>
<evidence type="ECO:0000256" key="1">
    <source>
        <dbReference type="SAM" id="Phobius"/>
    </source>
</evidence>
<dbReference type="RefSeq" id="WP_132401668.1">
    <property type="nucleotide sequence ID" value="NZ_SMKA01000007.1"/>
</dbReference>
<feature type="transmembrane region" description="Helical" evidence="1">
    <location>
        <begin position="93"/>
        <end position="113"/>
    </location>
</feature>